<name>A0A5E4NGK5_9HEMI</name>
<dbReference type="PANTHER" id="PTHR10962">
    <property type="entry name" value="INTEGRAL TRANSMEMBRANE PROTEIN 2"/>
    <property type="match status" value="1"/>
</dbReference>
<dbReference type="GO" id="GO:0042985">
    <property type="term" value="P:negative regulation of amyloid precursor protein biosynthetic process"/>
    <property type="evidence" value="ECO:0007669"/>
    <property type="project" value="TreeGrafter"/>
</dbReference>
<evidence type="ECO:0000256" key="5">
    <source>
        <dbReference type="ARBA" id="ARBA00022989"/>
    </source>
</evidence>
<keyword evidence="8" id="KW-0325">Glycoprotein</keyword>
<evidence type="ECO:0000256" key="8">
    <source>
        <dbReference type="ARBA" id="ARBA00023180"/>
    </source>
</evidence>
<dbReference type="GO" id="GO:0005886">
    <property type="term" value="C:plasma membrane"/>
    <property type="evidence" value="ECO:0007669"/>
    <property type="project" value="UniProtKB-UniRule"/>
</dbReference>
<protein>
    <recommendedName>
        <fullName evidence="9">Integral membrane protein 2</fullName>
    </recommendedName>
</protein>
<keyword evidence="6 9" id="KW-0472">Membrane</keyword>
<dbReference type="PROSITE" id="PS50869">
    <property type="entry name" value="BRICHOS"/>
    <property type="match status" value="1"/>
</dbReference>
<evidence type="ECO:0000256" key="4">
    <source>
        <dbReference type="ARBA" id="ARBA00022968"/>
    </source>
</evidence>
<dbReference type="InterPro" id="IPR007084">
    <property type="entry name" value="BRICHOS_dom"/>
</dbReference>
<evidence type="ECO:0000256" key="9">
    <source>
        <dbReference type="RuleBase" id="RU367061"/>
    </source>
</evidence>
<evidence type="ECO:0000313" key="11">
    <source>
        <dbReference type="EMBL" id="VVC42868.1"/>
    </source>
</evidence>
<dbReference type="GO" id="GO:0005794">
    <property type="term" value="C:Golgi apparatus"/>
    <property type="evidence" value="ECO:0007669"/>
    <property type="project" value="TreeGrafter"/>
</dbReference>
<dbReference type="Pfam" id="PF04089">
    <property type="entry name" value="BRICHOS"/>
    <property type="match status" value="1"/>
</dbReference>
<feature type="transmembrane region" description="Helical" evidence="9">
    <location>
        <begin position="38"/>
        <end position="59"/>
    </location>
</feature>
<keyword evidence="12" id="KW-1185">Reference proteome</keyword>
<dbReference type="PANTHER" id="PTHR10962:SF1">
    <property type="entry name" value="INTEGRAL MEMBRANE PROTEIN 2"/>
    <property type="match status" value="1"/>
</dbReference>
<dbReference type="EMBL" id="CABPRJ010002028">
    <property type="protein sequence ID" value="VVC42868.1"/>
    <property type="molecule type" value="Genomic_DNA"/>
</dbReference>
<dbReference type="GO" id="GO:0070062">
    <property type="term" value="C:extracellular exosome"/>
    <property type="evidence" value="ECO:0007669"/>
    <property type="project" value="TreeGrafter"/>
</dbReference>
<evidence type="ECO:0000256" key="7">
    <source>
        <dbReference type="ARBA" id="ARBA00023157"/>
    </source>
</evidence>
<comment type="subcellular location">
    <subcellularLocation>
        <location evidence="1 9">Membrane</location>
        <topology evidence="1 9">Single-pass type II membrane protein</topology>
    </subcellularLocation>
</comment>
<evidence type="ECO:0000256" key="1">
    <source>
        <dbReference type="ARBA" id="ARBA00004606"/>
    </source>
</evidence>
<comment type="similarity">
    <text evidence="2 9">Belongs to the ITM2 family.</text>
</comment>
<keyword evidence="4 9" id="KW-0735">Signal-anchor</keyword>
<dbReference type="GO" id="GO:0001540">
    <property type="term" value="F:amyloid-beta binding"/>
    <property type="evidence" value="ECO:0007669"/>
    <property type="project" value="TreeGrafter"/>
</dbReference>
<evidence type="ECO:0000256" key="2">
    <source>
        <dbReference type="ARBA" id="ARBA00006794"/>
    </source>
</evidence>
<dbReference type="OrthoDB" id="9982095at2759"/>
<keyword evidence="3 9" id="KW-0812">Transmembrane</keyword>
<keyword evidence="7" id="KW-1015">Disulfide bond</keyword>
<gene>
    <name evidence="11" type="ORF">CINCED_3A020245</name>
</gene>
<dbReference type="InterPro" id="IPR040145">
    <property type="entry name" value="ITM2"/>
</dbReference>
<organism evidence="11 12">
    <name type="scientific">Cinara cedri</name>
    <dbReference type="NCBI Taxonomy" id="506608"/>
    <lineage>
        <taxon>Eukaryota</taxon>
        <taxon>Metazoa</taxon>
        <taxon>Ecdysozoa</taxon>
        <taxon>Arthropoda</taxon>
        <taxon>Hexapoda</taxon>
        <taxon>Insecta</taxon>
        <taxon>Pterygota</taxon>
        <taxon>Neoptera</taxon>
        <taxon>Paraneoptera</taxon>
        <taxon>Hemiptera</taxon>
        <taxon>Sternorrhyncha</taxon>
        <taxon>Aphidomorpha</taxon>
        <taxon>Aphidoidea</taxon>
        <taxon>Aphididae</taxon>
        <taxon>Lachninae</taxon>
        <taxon>Cinara</taxon>
    </lineage>
</organism>
<evidence type="ECO:0000256" key="3">
    <source>
        <dbReference type="ARBA" id="ARBA00022692"/>
    </source>
</evidence>
<accession>A0A5E4NGK5</accession>
<feature type="domain" description="BRICHOS" evidence="10">
    <location>
        <begin position="123"/>
        <end position="218"/>
    </location>
</feature>
<sequence>MTVVKIPSETIKECGQCAIKFAEHINQIKSRRQAIRDVIYIVFIFVAGVVGIALLSRFYCEKSTLKLNFEIKGDTQLYEYYISHVDAESEMLLSSLLDNNGKHFFELNTTIEFVDYIQDSCLMCLEPEVRVIHDFHGNLTSIINNKKRFCHIMPIIRTILTPPISISDLKIKITSHYYATEFEKSMRNTYLIKPSVNDLSAYGEYIPETCADYDTFKIMK</sequence>
<keyword evidence="9" id="KW-1003">Cell membrane</keyword>
<evidence type="ECO:0000256" key="6">
    <source>
        <dbReference type="ARBA" id="ARBA00023136"/>
    </source>
</evidence>
<dbReference type="Proteomes" id="UP000325440">
    <property type="component" value="Unassembled WGS sequence"/>
</dbReference>
<keyword evidence="5 9" id="KW-1133">Transmembrane helix</keyword>
<dbReference type="AlphaFoldDB" id="A0A5E4NGK5"/>
<reference evidence="11 12" key="1">
    <citation type="submission" date="2019-08" db="EMBL/GenBank/DDBJ databases">
        <authorList>
            <person name="Alioto T."/>
            <person name="Alioto T."/>
            <person name="Gomez Garrido J."/>
        </authorList>
    </citation>
    <scope>NUCLEOTIDE SEQUENCE [LARGE SCALE GENOMIC DNA]</scope>
</reference>
<evidence type="ECO:0000313" key="12">
    <source>
        <dbReference type="Proteomes" id="UP000325440"/>
    </source>
</evidence>
<evidence type="ECO:0000259" key="10">
    <source>
        <dbReference type="PROSITE" id="PS50869"/>
    </source>
</evidence>
<proteinExistence type="inferred from homology"/>